<accession>A0ABX0FC84</accession>
<evidence type="ECO:0000313" key="1">
    <source>
        <dbReference type="EMBL" id="NGZ78035.1"/>
    </source>
</evidence>
<sequence>MRFIEAAPDSPVIRELTRRVSGDVCTLQWQWPAGTDSVYIGRRALDAEHAGARQEAGTAVFGPDGGFDESGLKLYTREEYKAAGGYRDRLDGIGRYAYTVYAALPGAGEPVLVRQPDGTNRVETPAGRAKIRYSVREKKPLLRPYKTVRIEISCEVPLAEDVLCYVKKSGAYPTGPQDGTVYPFAAPFPAGRTGLPEIEVGKNDYVRVFFTDGKKYGQLYELLPE</sequence>
<gene>
    <name evidence="1" type="ORF">GYN08_22335</name>
</gene>
<evidence type="ECO:0000313" key="2">
    <source>
        <dbReference type="Proteomes" id="UP000800303"/>
    </source>
</evidence>
<keyword evidence="2" id="KW-1185">Reference proteome</keyword>
<proteinExistence type="predicted"/>
<name>A0ABX0FC84_9BACL</name>
<dbReference type="Proteomes" id="UP000800303">
    <property type="component" value="Unassembled WGS sequence"/>
</dbReference>
<dbReference type="RefSeq" id="WP_166279603.1">
    <property type="nucleotide sequence ID" value="NZ_JAAFGS010000013.1"/>
</dbReference>
<dbReference type="EMBL" id="JAAFGS010000013">
    <property type="protein sequence ID" value="NGZ78035.1"/>
    <property type="molecule type" value="Genomic_DNA"/>
</dbReference>
<protein>
    <submittedName>
        <fullName evidence="1">Beta-mannanase</fullName>
    </submittedName>
</protein>
<comment type="caution">
    <text evidence="1">The sequence shown here is derived from an EMBL/GenBank/DDBJ whole genome shotgun (WGS) entry which is preliminary data.</text>
</comment>
<organism evidence="1 2">
    <name type="scientific">Saccharibacillus alkalitolerans</name>
    <dbReference type="NCBI Taxonomy" id="2705290"/>
    <lineage>
        <taxon>Bacteria</taxon>
        <taxon>Bacillati</taxon>
        <taxon>Bacillota</taxon>
        <taxon>Bacilli</taxon>
        <taxon>Bacillales</taxon>
        <taxon>Paenibacillaceae</taxon>
        <taxon>Saccharibacillus</taxon>
    </lineage>
</organism>
<reference evidence="1 2" key="1">
    <citation type="submission" date="2020-01" db="EMBL/GenBank/DDBJ databases">
        <title>Polyphasic characterisation and genomic insights into a novel alkali tolerant bacterium VR-M41.</title>
        <authorList>
            <person name="Vemuluri V.R."/>
        </authorList>
    </citation>
    <scope>NUCLEOTIDE SEQUENCE [LARGE SCALE GENOMIC DNA]</scope>
    <source>
        <strain evidence="1 2">VR-M41</strain>
    </source>
</reference>